<dbReference type="Pfam" id="PF01569">
    <property type="entry name" value="PAP2"/>
    <property type="match status" value="1"/>
</dbReference>
<dbReference type="InterPro" id="IPR036938">
    <property type="entry name" value="PAP2/HPO_sf"/>
</dbReference>
<evidence type="ECO:0000256" key="1">
    <source>
        <dbReference type="SAM" id="MobiDB-lite"/>
    </source>
</evidence>
<dbReference type="AlphaFoldDB" id="A0ABD1UW72"/>
<dbReference type="Gene3D" id="1.20.144.10">
    <property type="entry name" value="Phosphatidic acid phosphatase type 2/haloperoxidase"/>
    <property type="match status" value="1"/>
</dbReference>
<name>A0ABD1UW72_9LAMI</name>
<proteinExistence type="predicted"/>
<dbReference type="InterPro" id="IPR000326">
    <property type="entry name" value="PAP2/HPO"/>
</dbReference>
<feature type="compositionally biased region" description="Pro residues" evidence="1">
    <location>
        <begin position="42"/>
        <end position="84"/>
    </location>
</feature>
<dbReference type="EMBL" id="JBFOLJ010000006">
    <property type="protein sequence ID" value="KAL2529300.1"/>
    <property type="molecule type" value="Genomic_DNA"/>
</dbReference>
<keyword evidence="5" id="KW-1185">Reference proteome</keyword>
<organism evidence="4 5">
    <name type="scientific">Forsythia ovata</name>
    <dbReference type="NCBI Taxonomy" id="205694"/>
    <lineage>
        <taxon>Eukaryota</taxon>
        <taxon>Viridiplantae</taxon>
        <taxon>Streptophyta</taxon>
        <taxon>Embryophyta</taxon>
        <taxon>Tracheophyta</taxon>
        <taxon>Spermatophyta</taxon>
        <taxon>Magnoliopsida</taxon>
        <taxon>eudicotyledons</taxon>
        <taxon>Gunneridae</taxon>
        <taxon>Pentapetalae</taxon>
        <taxon>asterids</taxon>
        <taxon>lamiids</taxon>
        <taxon>Lamiales</taxon>
        <taxon>Oleaceae</taxon>
        <taxon>Forsythieae</taxon>
        <taxon>Forsythia</taxon>
    </lineage>
</organism>
<evidence type="ECO:0000259" key="3">
    <source>
        <dbReference type="SMART" id="SM00014"/>
    </source>
</evidence>
<sequence>MEVLRVGFGLAARCSSLMRTMIDRHLTMDMKGEEGCREASSSPPPPSNAPAPPASTPPPTNSAPSPTIPTPSSPSGSPPSPSSPPTGGNSPSLQSRNTSPSTWGTERSPPSPPSLSSGGGVSTGLVVGIAIWGVVILAIISLLFICYKKKKRRPHGPPYYYVPPPPTGHKAVSYFPLFSHSSSPLPSINTLTTTVTPTSLLLLNLLLGSLLDLLLIGLLNHLIQRPRLVYNKNMFLSFSVDHWSFPSGHSSRVSFIATLIYFYSTSVEQVLVTQLKFVADGMLVEYFVMIVEVWTAITSTSRVFLGQHFILDVVAGACLGGLEGIFVSNKLTSCWFAKNSLDT</sequence>
<dbReference type="PANTHER" id="PTHR14969">
    <property type="entry name" value="SPHINGOSINE-1-PHOSPHATE PHOSPHOHYDROLASE"/>
    <property type="match status" value="1"/>
</dbReference>
<keyword evidence="2" id="KW-1133">Transmembrane helix</keyword>
<evidence type="ECO:0000313" key="4">
    <source>
        <dbReference type="EMBL" id="KAL2529300.1"/>
    </source>
</evidence>
<accession>A0ABD1UW72</accession>
<dbReference type="SUPFAM" id="SSF48317">
    <property type="entry name" value="Acid phosphatase/Vanadium-dependent haloperoxidase"/>
    <property type="match status" value="1"/>
</dbReference>
<feature type="region of interest" description="Disordered" evidence="1">
    <location>
        <begin position="31"/>
        <end position="119"/>
    </location>
</feature>
<protein>
    <submittedName>
        <fullName evidence="4">Lipid phosphate phosphatase beta</fullName>
    </submittedName>
</protein>
<evidence type="ECO:0000256" key="2">
    <source>
        <dbReference type="SAM" id="Phobius"/>
    </source>
</evidence>
<feature type="transmembrane region" description="Helical" evidence="2">
    <location>
        <begin position="125"/>
        <end position="147"/>
    </location>
</feature>
<reference evidence="5" key="1">
    <citation type="submission" date="2024-07" db="EMBL/GenBank/DDBJ databases">
        <title>Two chromosome-level genome assemblies of Korean endemic species Abeliophyllum distichum and Forsythia ovata (Oleaceae).</title>
        <authorList>
            <person name="Jang H."/>
        </authorList>
    </citation>
    <scope>NUCLEOTIDE SEQUENCE [LARGE SCALE GENOMIC DNA]</scope>
</reference>
<keyword evidence="2" id="KW-0812">Transmembrane</keyword>
<evidence type="ECO:0000313" key="5">
    <source>
        <dbReference type="Proteomes" id="UP001604277"/>
    </source>
</evidence>
<dbReference type="PANTHER" id="PTHR14969:SF13">
    <property type="entry name" value="AT30094P"/>
    <property type="match status" value="1"/>
</dbReference>
<feature type="transmembrane region" description="Helical" evidence="2">
    <location>
        <begin position="201"/>
        <end position="223"/>
    </location>
</feature>
<feature type="domain" description="Phosphatidic acid phosphatase type 2/haloperoxidase" evidence="3">
    <location>
        <begin position="200"/>
        <end position="328"/>
    </location>
</feature>
<dbReference type="Proteomes" id="UP001604277">
    <property type="component" value="Unassembled WGS sequence"/>
</dbReference>
<keyword evidence="2" id="KW-0472">Membrane</keyword>
<comment type="caution">
    <text evidence="4">The sequence shown here is derived from an EMBL/GenBank/DDBJ whole genome shotgun (WGS) entry which is preliminary data.</text>
</comment>
<feature type="compositionally biased region" description="Polar residues" evidence="1">
    <location>
        <begin position="93"/>
        <end position="105"/>
    </location>
</feature>
<gene>
    <name evidence="4" type="ORF">Fot_21901</name>
</gene>
<dbReference type="SMART" id="SM00014">
    <property type="entry name" value="acidPPc"/>
    <property type="match status" value="1"/>
</dbReference>